<gene>
    <name evidence="2" type="ORF">IZ6_02170</name>
</gene>
<evidence type="ECO:0000313" key="3">
    <source>
        <dbReference type="Proteomes" id="UP000515317"/>
    </source>
</evidence>
<name>A0A6S6QQB7_9HYPH</name>
<dbReference type="Proteomes" id="UP000515317">
    <property type="component" value="Chromosome"/>
</dbReference>
<dbReference type="EMBL" id="AP023361">
    <property type="protein sequence ID" value="BCJ89482.1"/>
    <property type="molecule type" value="Genomic_DNA"/>
</dbReference>
<keyword evidence="1" id="KW-0732">Signal</keyword>
<feature type="chain" id="PRO_5027799116" description="DUF1223 domain-containing protein" evidence="1">
    <location>
        <begin position="22"/>
        <end position="241"/>
    </location>
</feature>
<dbReference type="InterPro" id="IPR010634">
    <property type="entry name" value="DUF1223"/>
</dbReference>
<proteinExistence type="predicted"/>
<evidence type="ECO:0000256" key="1">
    <source>
        <dbReference type="SAM" id="SignalP"/>
    </source>
</evidence>
<organism evidence="2 3">
    <name type="scientific">Terrihabitans soli</name>
    <dbReference type="NCBI Taxonomy" id="708113"/>
    <lineage>
        <taxon>Bacteria</taxon>
        <taxon>Pseudomonadati</taxon>
        <taxon>Pseudomonadota</taxon>
        <taxon>Alphaproteobacteria</taxon>
        <taxon>Hyphomicrobiales</taxon>
        <taxon>Terrihabitans</taxon>
    </lineage>
</organism>
<dbReference type="InterPro" id="IPR036249">
    <property type="entry name" value="Thioredoxin-like_sf"/>
</dbReference>
<keyword evidence="3" id="KW-1185">Reference proteome</keyword>
<sequence>MRYSTPLFGLLLTLGAGPVFAGPPKAVLELFTSQGCSSCPKADRLAAELARDKDLVVLTFPVDYWDYLGWKDTLGSSAHSARQRAYAMVRGDRKVFTPQMVVNGRSQCKGSDRAEIEAAIKQTASEASLFSVPATINEADGQIEVEVPSSAARESEVWLVAVASQRTVEIDAGENKSRTISYTNVVRQMTRLGAFTGKPAHFTVPRTEAVPADADRYLVLVQDGSGSMPGVILGVAEPATN</sequence>
<dbReference type="KEGG" id="tso:IZ6_02170"/>
<dbReference type="SUPFAM" id="SSF52833">
    <property type="entry name" value="Thioredoxin-like"/>
    <property type="match status" value="1"/>
</dbReference>
<protein>
    <recommendedName>
        <fullName evidence="4">DUF1223 domain-containing protein</fullName>
    </recommendedName>
</protein>
<reference evidence="2 3" key="1">
    <citation type="submission" date="2020-08" db="EMBL/GenBank/DDBJ databases">
        <title>Genome sequence of Rhizobiales bacterium strain IZ6.</title>
        <authorList>
            <person name="Nakai R."/>
            <person name="Naganuma T."/>
        </authorList>
    </citation>
    <scope>NUCLEOTIDE SEQUENCE [LARGE SCALE GENOMIC DNA]</scope>
    <source>
        <strain evidence="2 3">IZ6</strain>
    </source>
</reference>
<feature type="signal peptide" evidence="1">
    <location>
        <begin position="1"/>
        <end position="21"/>
    </location>
</feature>
<evidence type="ECO:0008006" key="4">
    <source>
        <dbReference type="Google" id="ProtNLM"/>
    </source>
</evidence>
<dbReference type="PANTHER" id="PTHR36057:SF1">
    <property type="entry name" value="LIPOPROTEIN LIPID ATTACHMENT SITE-LIKE PROTEIN, PUTATIVE (DUF1223)-RELATED"/>
    <property type="match status" value="1"/>
</dbReference>
<dbReference type="RefSeq" id="WP_222876189.1">
    <property type="nucleotide sequence ID" value="NZ_AP023361.1"/>
</dbReference>
<evidence type="ECO:0000313" key="2">
    <source>
        <dbReference type="EMBL" id="BCJ89482.1"/>
    </source>
</evidence>
<dbReference type="PANTHER" id="PTHR36057">
    <property type="match status" value="1"/>
</dbReference>
<dbReference type="Pfam" id="PF06764">
    <property type="entry name" value="DUF1223"/>
    <property type="match status" value="1"/>
</dbReference>
<accession>A0A6S6QQB7</accession>
<dbReference type="AlphaFoldDB" id="A0A6S6QQB7"/>